<gene>
    <name evidence="1" type="ORF">NCTC11370_02348</name>
</gene>
<sequence length="465" mass="53743">MVQLFTDIGPMLLHYRKANTQNRHAMVLDKIRDIKNLSGKVLHTNHITAHYKTLAYAATFFNYADALYRIENQQFFEILFDFYQMELDEELNSWFEFGKIPGQMRLKHPLDDYTPEIWEKFRIAQKEHLKRTNKSHLFNLNQLDIYHPPANQLYPVQIQMGGTLQNEAVDRINVDSQGRILFATHFGFYLLPGGGMIEKNSVNNMMGWQRKMLEEHLEEEHANLYLKAAPLFDQLTRDDFNAALTKAFTNKQAQSLTAELLNRLKEHVTMEGINSIRLQKIITELDDRIEILNKRINAPASTGKVEQVIMHHWRKSLIELRARVQVQVFELTPLFTEALDYIKKKSICVDIQQYLDTRVLGGSQISHCFIMSGQPLEEWFAEHFKGIDGEFGDDISGSEIARMNLLQAIGLFRKIKFSHLLIALAAYEKCLDNGTLSLANAWNEAQFGHACEVLLQEGNKVVNRS</sequence>
<dbReference type="GeneID" id="93293117"/>
<protein>
    <submittedName>
        <fullName evidence="1">Uncharacterized protein</fullName>
    </submittedName>
</protein>
<reference evidence="1 2" key="1">
    <citation type="submission" date="2018-06" db="EMBL/GenBank/DDBJ databases">
        <authorList>
            <consortium name="Pathogen Informatics"/>
            <person name="Doyle S."/>
        </authorList>
    </citation>
    <scope>NUCLEOTIDE SEQUENCE [LARGE SCALE GENOMIC DNA]</scope>
    <source>
        <strain evidence="1 2">NCTC11370</strain>
    </source>
</reference>
<dbReference type="AlphaFoldDB" id="A0A377GBT5"/>
<dbReference type="OrthoDB" id="5651768at2"/>
<dbReference type="Proteomes" id="UP000254554">
    <property type="component" value="Unassembled WGS sequence"/>
</dbReference>
<name>A0A377GBT5_9GAMM</name>
<organism evidence="1 2">
    <name type="scientific">Fluoribacter dumoffii</name>
    <dbReference type="NCBI Taxonomy" id="463"/>
    <lineage>
        <taxon>Bacteria</taxon>
        <taxon>Pseudomonadati</taxon>
        <taxon>Pseudomonadota</taxon>
        <taxon>Gammaproteobacteria</taxon>
        <taxon>Legionellales</taxon>
        <taxon>Legionellaceae</taxon>
        <taxon>Fluoribacter</taxon>
    </lineage>
</organism>
<accession>A0A377GBT5</accession>
<keyword evidence="2" id="KW-1185">Reference proteome</keyword>
<evidence type="ECO:0000313" key="2">
    <source>
        <dbReference type="Proteomes" id="UP000254554"/>
    </source>
</evidence>
<dbReference type="EMBL" id="UGGT01000001">
    <property type="protein sequence ID" value="STO22262.1"/>
    <property type="molecule type" value="Genomic_DNA"/>
</dbReference>
<evidence type="ECO:0000313" key="1">
    <source>
        <dbReference type="EMBL" id="STO22262.1"/>
    </source>
</evidence>
<proteinExistence type="predicted"/>
<dbReference type="STRING" id="1094715.GCA_000236165_02192"/>
<dbReference type="RefSeq" id="WP_019350095.1">
    <property type="nucleotide sequence ID" value="NZ_JAPHOS010000001.1"/>
</dbReference>